<organism evidence="2 3">
    <name type="scientific">Bradyrhizobium japonicum</name>
    <dbReference type="NCBI Taxonomy" id="375"/>
    <lineage>
        <taxon>Bacteria</taxon>
        <taxon>Pseudomonadati</taxon>
        <taxon>Pseudomonadota</taxon>
        <taxon>Alphaproteobacteria</taxon>
        <taxon>Hyphomicrobiales</taxon>
        <taxon>Nitrobacteraceae</taxon>
        <taxon>Bradyrhizobium</taxon>
    </lineage>
</organism>
<sequence>MRGEQSLHGNECGASNSVTYWRSEQASRAAGSGPRQLKSGLTWAPLFDSRLVLLGLHENSQQLEHANCNQHRDRIPLGALPMRSNSPDLPGEIRRRRPVSGDLSGKLAATSSEIRKFRVKELRAAADRLIRRAEALRVEAKRLLKIARREEAKLARAPRRNPRSAAARRPKALLTSG</sequence>
<dbReference type="AlphaFoldDB" id="A0A1L3F9F9"/>
<evidence type="ECO:0000313" key="3">
    <source>
        <dbReference type="Proteomes" id="UP000181962"/>
    </source>
</evidence>
<dbReference type="Proteomes" id="UP000181962">
    <property type="component" value="Chromosome"/>
</dbReference>
<feature type="region of interest" description="Disordered" evidence="1">
    <location>
        <begin position="151"/>
        <end position="177"/>
    </location>
</feature>
<protein>
    <submittedName>
        <fullName evidence="2">Uncharacterized protein</fullName>
    </submittedName>
</protein>
<proteinExistence type="predicted"/>
<gene>
    <name evidence="2" type="ORF">BKD09_16450</name>
</gene>
<name>A0A1L3F9F9_BRAJP</name>
<accession>A0A1L3F9F9</accession>
<feature type="compositionally biased region" description="Basic residues" evidence="1">
    <location>
        <begin position="156"/>
        <end position="171"/>
    </location>
</feature>
<evidence type="ECO:0000256" key="1">
    <source>
        <dbReference type="SAM" id="MobiDB-lite"/>
    </source>
</evidence>
<reference evidence="2 3" key="1">
    <citation type="submission" date="2016-11" db="EMBL/GenBank/DDBJ databases">
        <title>Complete Genome Sequence of Bradyrhizobium sp. strain J5, an isolated from soybean nodule in Hokkaido.</title>
        <authorList>
            <person name="Kanehara K."/>
        </authorList>
    </citation>
    <scope>NUCLEOTIDE SEQUENCE [LARGE SCALE GENOMIC DNA]</scope>
    <source>
        <strain evidence="2 3">J5</strain>
    </source>
</reference>
<dbReference type="EMBL" id="CP017637">
    <property type="protein sequence ID" value="APG09918.1"/>
    <property type="molecule type" value="Genomic_DNA"/>
</dbReference>
<evidence type="ECO:0000313" key="2">
    <source>
        <dbReference type="EMBL" id="APG09918.1"/>
    </source>
</evidence>
<feature type="region of interest" description="Disordered" evidence="1">
    <location>
        <begin position="77"/>
        <end position="103"/>
    </location>
</feature>